<proteinExistence type="predicted"/>
<dbReference type="EMBL" id="CM055744">
    <property type="protein sequence ID" value="KAJ7999033.1"/>
    <property type="molecule type" value="Genomic_DNA"/>
</dbReference>
<evidence type="ECO:0000313" key="2">
    <source>
        <dbReference type="Proteomes" id="UP001157502"/>
    </source>
</evidence>
<organism evidence="1 2">
    <name type="scientific">Dallia pectoralis</name>
    <name type="common">Alaska blackfish</name>
    <dbReference type="NCBI Taxonomy" id="75939"/>
    <lineage>
        <taxon>Eukaryota</taxon>
        <taxon>Metazoa</taxon>
        <taxon>Chordata</taxon>
        <taxon>Craniata</taxon>
        <taxon>Vertebrata</taxon>
        <taxon>Euteleostomi</taxon>
        <taxon>Actinopterygii</taxon>
        <taxon>Neopterygii</taxon>
        <taxon>Teleostei</taxon>
        <taxon>Protacanthopterygii</taxon>
        <taxon>Esociformes</taxon>
        <taxon>Umbridae</taxon>
        <taxon>Dallia</taxon>
    </lineage>
</organism>
<dbReference type="Proteomes" id="UP001157502">
    <property type="component" value="Chromosome 17"/>
</dbReference>
<evidence type="ECO:0000313" key="1">
    <source>
        <dbReference type="EMBL" id="KAJ7999033.1"/>
    </source>
</evidence>
<name>A0ACC2G6E1_DALPE</name>
<reference evidence="1" key="1">
    <citation type="submission" date="2021-05" db="EMBL/GenBank/DDBJ databases">
        <authorList>
            <person name="Pan Q."/>
            <person name="Jouanno E."/>
            <person name="Zahm M."/>
            <person name="Klopp C."/>
            <person name="Cabau C."/>
            <person name="Louis A."/>
            <person name="Berthelot C."/>
            <person name="Parey E."/>
            <person name="Roest Crollius H."/>
            <person name="Montfort J."/>
            <person name="Robinson-Rechavi M."/>
            <person name="Bouchez O."/>
            <person name="Lampietro C."/>
            <person name="Lopez Roques C."/>
            <person name="Donnadieu C."/>
            <person name="Postlethwait J."/>
            <person name="Bobe J."/>
            <person name="Dillon D."/>
            <person name="Chandos A."/>
            <person name="von Hippel F."/>
            <person name="Guiguen Y."/>
        </authorList>
    </citation>
    <scope>NUCLEOTIDE SEQUENCE</scope>
    <source>
        <strain evidence="1">YG-Jan2019</strain>
    </source>
</reference>
<accession>A0ACC2G6E1</accession>
<comment type="caution">
    <text evidence="1">The sequence shown here is derived from an EMBL/GenBank/DDBJ whole genome shotgun (WGS) entry which is preliminary data.</text>
</comment>
<sequence>MENGGKVSWSPVNLTQEGGKVIGVAGRPRARRRLPVASQHVSGGPPVLVGFCGRGAASAPARVIYRRSGDICLGRGFQRVALSGGVAYSQGSATEHIWSLDSAALWASLVRSANQRTASSTVHSVLCWCSCQCSIEM</sequence>
<protein>
    <submittedName>
        <fullName evidence="1">Uncharacterized protein</fullName>
    </submittedName>
</protein>
<keyword evidence="2" id="KW-1185">Reference proteome</keyword>
<gene>
    <name evidence="1" type="ORF">DPEC_G00211190</name>
</gene>